<evidence type="ECO:0000256" key="3">
    <source>
        <dbReference type="ARBA" id="ARBA00022452"/>
    </source>
</evidence>
<dbReference type="SUPFAM" id="SSF56935">
    <property type="entry name" value="Porins"/>
    <property type="match status" value="1"/>
</dbReference>
<dbReference type="InterPro" id="IPR036942">
    <property type="entry name" value="Beta-barrel_TonB_sf"/>
</dbReference>
<evidence type="ECO:0000256" key="8">
    <source>
        <dbReference type="SAM" id="SignalP"/>
    </source>
</evidence>
<evidence type="ECO:0000256" key="1">
    <source>
        <dbReference type="ARBA" id="ARBA00004571"/>
    </source>
</evidence>
<organism evidence="9 10">
    <name type="scientific">Hymenobacter algoricola</name>
    <dbReference type="NCBI Taxonomy" id="486267"/>
    <lineage>
        <taxon>Bacteria</taxon>
        <taxon>Pseudomonadati</taxon>
        <taxon>Bacteroidota</taxon>
        <taxon>Cytophagia</taxon>
        <taxon>Cytophagales</taxon>
        <taxon>Hymenobacteraceae</taxon>
        <taxon>Hymenobacter</taxon>
    </lineage>
</organism>
<dbReference type="InterPro" id="IPR008969">
    <property type="entry name" value="CarboxyPept-like_regulatory"/>
</dbReference>
<feature type="chain" id="PRO_5045038424" evidence="8">
    <location>
        <begin position="21"/>
        <end position="747"/>
    </location>
</feature>
<comment type="caution">
    <text evidence="9">The sequence shown here is derived from an EMBL/GenBank/DDBJ whole genome shotgun (WGS) entry which is preliminary data.</text>
</comment>
<keyword evidence="10" id="KW-1185">Reference proteome</keyword>
<keyword evidence="2" id="KW-0813">Transport</keyword>
<sequence length="747" mass="81484">MKRLLLSLLLLLLTAARPLAAQAPATTLSGTVRDAAGRALPGVNVFLKSTFDGASTDSLGRFRFRTRATGTLPLVVTTLGYLPQEQSVVLDGTAKTLAFVLKEVRNQLGDVVITSGTFEAGDTRRSTVFSARDVVTTAGASADVAGAFNTMPGTTRNGEEGRLFVRGGAAGETKQYLDGLLLQSPYNASLSGVPARGRFSPMLFKGMAFSTGGYSAEYGQALSAVVVLNTEDLAPETQTGISLLSLGGLSLSHQHRAERSSVAVTGDYLNMRPYFGLVPQHLLTAFESGGGSVALRQKTGEMGMLKLYGQFTRQTLGVRLPDAEWPAGRPAGVESGNSYVNTTFRGPLRRGWSVQTGLAATRDQQSQRFTTRDAGTGEEHQQVARELEQSLVGRLVLTNDSASAYWNLKVGVEGLAQRDQQRYQAQRDTLFQFDEGRAAGFAEVNFTLSNKLVGRVGGRGEYSAVLHRWNAAPRVAVAYQLNEKAQLSGAWGYFYETPANDLLLRARAPQALRFERARHLQLTYLRTYQDRTLRVEAYTKAYASLVRYEPGQPSSALTPYDPASYRSAGTGYARGVDVLWRDKKTIKNGDYWISYGLLDTRRQQRQDPVLAVPTFAARHNLSVVGKYWVGKMHTLVGATYTYNSPRAYYNPNDLTGYNAGRLPSFQDLSLNASYVTTLRKNFTIVHVSCTNVLGRQNVFGYRYGPVRDASGQFPGVAVLPSAPRMVFVALLISINKKRPADTTTAPE</sequence>
<dbReference type="Gene3D" id="2.40.170.20">
    <property type="entry name" value="TonB-dependent receptor, beta-barrel domain"/>
    <property type="match status" value="1"/>
</dbReference>
<evidence type="ECO:0000256" key="2">
    <source>
        <dbReference type="ARBA" id="ARBA00022448"/>
    </source>
</evidence>
<dbReference type="PANTHER" id="PTHR30069:SF29">
    <property type="entry name" value="HEMOGLOBIN AND HEMOGLOBIN-HAPTOGLOBIN-BINDING PROTEIN 1-RELATED"/>
    <property type="match status" value="1"/>
</dbReference>
<keyword evidence="5 8" id="KW-0732">Signal</keyword>
<evidence type="ECO:0000256" key="4">
    <source>
        <dbReference type="ARBA" id="ARBA00022692"/>
    </source>
</evidence>
<keyword evidence="9" id="KW-0675">Receptor</keyword>
<dbReference type="InterPro" id="IPR039426">
    <property type="entry name" value="TonB-dep_rcpt-like"/>
</dbReference>
<feature type="signal peptide" evidence="8">
    <location>
        <begin position="1"/>
        <end position="20"/>
    </location>
</feature>
<evidence type="ECO:0000256" key="6">
    <source>
        <dbReference type="ARBA" id="ARBA00023136"/>
    </source>
</evidence>
<protein>
    <submittedName>
        <fullName evidence="9">TonB-dependent receptor</fullName>
    </submittedName>
</protein>
<dbReference type="RefSeq" id="WP_345110079.1">
    <property type="nucleotide sequence ID" value="NZ_BAABDH010000014.1"/>
</dbReference>
<name>A0ABP7MHA5_9BACT</name>
<evidence type="ECO:0000313" key="10">
    <source>
        <dbReference type="Proteomes" id="UP001499909"/>
    </source>
</evidence>
<keyword evidence="4" id="KW-0812">Transmembrane</keyword>
<dbReference type="SUPFAM" id="SSF49464">
    <property type="entry name" value="Carboxypeptidase regulatory domain-like"/>
    <property type="match status" value="1"/>
</dbReference>
<comment type="subcellular location">
    <subcellularLocation>
        <location evidence="1">Cell outer membrane</location>
        <topology evidence="1">Multi-pass membrane protein</topology>
    </subcellularLocation>
</comment>
<dbReference type="PANTHER" id="PTHR30069">
    <property type="entry name" value="TONB-DEPENDENT OUTER MEMBRANE RECEPTOR"/>
    <property type="match status" value="1"/>
</dbReference>
<evidence type="ECO:0000256" key="7">
    <source>
        <dbReference type="ARBA" id="ARBA00023237"/>
    </source>
</evidence>
<keyword evidence="3" id="KW-1134">Transmembrane beta strand</keyword>
<proteinExistence type="predicted"/>
<reference evidence="10" key="1">
    <citation type="journal article" date="2019" name="Int. J. Syst. Evol. Microbiol.">
        <title>The Global Catalogue of Microorganisms (GCM) 10K type strain sequencing project: providing services to taxonomists for standard genome sequencing and annotation.</title>
        <authorList>
            <consortium name="The Broad Institute Genomics Platform"/>
            <consortium name="The Broad Institute Genome Sequencing Center for Infectious Disease"/>
            <person name="Wu L."/>
            <person name="Ma J."/>
        </authorList>
    </citation>
    <scope>NUCLEOTIDE SEQUENCE [LARGE SCALE GENOMIC DNA]</scope>
    <source>
        <strain evidence="10">JCM 17214</strain>
    </source>
</reference>
<gene>
    <name evidence="9" type="ORF">GCM10022406_06700</name>
</gene>
<keyword evidence="7" id="KW-0998">Cell outer membrane</keyword>
<dbReference type="Proteomes" id="UP001499909">
    <property type="component" value="Unassembled WGS sequence"/>
</dbReference>
<dbReference type="EMBL" id="BAABDH010000014">
    <property type="protein sequence ID" value="GAA3923130.1"/>
    <property type="molecule type" value="Genomic_DNA"/>
</dbReference>
<dbReference type="Gene3D" id="2.60.40.1120">
    <property type="entry name" value="Carboxypeptidase-like, regulatory domain"/>
    <property type="match status" value="1"/>
</dbReference>
<evidence type="ECO:0000256" key="5">
    <source>
        <dbReference type="ARBA" id="ARBA00022729"/>
    </source>
</evidence>
<evidence type="ECO:0000313" key="9">
    <source>
        <dbReference type="EMBL" id="GAA3923130.1"/>
    </source>
</evidence>
<keyword evidence="6" id="KW-0472">Membrane</keyword>
<dbReference type="Pfam" id="PF13715">
    <property type="entry name" value="CarbopepD_reg_2"/>
    <property type="match status" value="1"/>
</dbReference>
<accession>A0ABP7MHA5</accession>